<sequence>MKLHDIREFIKLVNQSSIEELEWQQGSTTIVIKKAPPVLAAAEVAPVEQAEEVQTGYQEAAATAEAATEQVQEAEVQPSIHTITSTAVGVFNAAAAVGQKVKAGEIIGRCSVDALQLSQDIVASADGEIVEIFAADGQLVDYGKALMAVKQS</sequence>
<accession>A0ABY9TD87</accession>
<organism evidence="2 3">
    <name type="scientific">Brevibacillus brevis</name>
    <name type="common">Bacillus brevis</name>
    <dbReference type="NCBI Taxonomy" id="1393"/>
    <lineage>
        <taxon>Bacteria</taxon>
        <taxon>Bacillati</taxon>
        <taxon>Bacillota</taxon>
        <taxon>Bacilli</taxon>
        <taxon>Bacillales</taxon>
        <taxon>Paenibacillaceae</taxon>
        <taxon>Brevibacillus</taxon>
    </lineage>
</organism>
<dbReference type="Proteomes" id="UP001256827">
    <property type="component" value="Chromosome"/>
</dbReference>
<dbReference type="Gene3D" id="2.40.50.100">
    <property type="match status" value="1"/>
</dbReference>
<dbReference type="InterPro" id="IPR011053">
    <property type="entry name" value="Single_hybrid_motif"/>
</dbReference>
<dbReference type="InterPro" id="IPR000089">
    <property type="entry name" value="Biotin_lipoyl"/>
</dbReference>
<dbReference type="RefSeq" id="WP_310773610.1">
    <property type="nucleotide sequence ID" value="NZ_CP134050.1"/>
</dbReference>
<protein>
    <submittedName>
        <fullName evidence="2">Biotin/lipoyl-containing protein</fullName>
    </submittedName>
</protein>
<reference evidence="2 3" key="1">
    <citation type="submission" date="2023-09" db="EMBL/GenBank/DDBJ databases">
        <title>Complete Genome and Methylome dissection of Bacillus brevis NEB573 original source of BbsI restriction endonuclease.</title>
        <authorList>
            <person name="Fomenkov A."/>
            <person name="Roberts R.D."/>
        </authorList>
    </citation>
    <scope>NUCLEOTIDE SEQUENCE [LARGE SCALE GENOMIC DNA]</scope>
    <source>
        <strain evidence="2 3">NEB573</strain>
    </source>
</reference>
<dbReference type="Pfam" id="PF00364">
    <property type="entry name" value="Biotin_lipoyl"/>
    <property type="match status" value="1"/>
</dbReference>
<keyword evidence="3" id="KW-1185">Reference proteome</keyword>
<name>A0ABY9TD87_BREBE</name>
<dbReference type="SUPFAM" id="SSF51230">
    <property type="entry name" value="Single hybrid motif"/>
    <property type="match status" value="1"/>
</dbReference>
<gene>
    <name evidence="2" type="ORF">RGB73_14565</name>
</gene>
<evidence type="ECO:0000313" key="2">
    <source>
        <dbReference type="EMBL" id="WNC17474.1"/>
    </source>
</evidence>
<feature type="domain" description="Lipoyl-binding" evidence="1">
    <location>
        <begin position="85"/>
        <end position="148"/>
    </location>
</feature>
<proteinExistence type="predicted"/>
<dbReference type="EMBL" id="CP134050">
    <property type="protein sequence ID" value="WNC17474.1"/>
    <property type="molecule type" value="Genomic_DNA"/>
</dbReference>
<evidence type="ECO:0000259" key="1">
    <source>
        <dbReference type="Pfam" id="PF00364"/>
    </source>
</evidence>
<evidence type="ECO:0000313" key="3">
    <source>
        <dbReference type="Proteomes" id="UP001256827"/>
    </source>
</evidence>